<evidence type="ECO:0000313" key="2">
    <source>
        <dbReference type="Proteomes" id="UP001469365"/>
    </source>
</evidence>
<reference evidence="1 2" key="1">
    <citation type="submission" date="2024-04" db="EMBL/GenBank/DDBJ databases">
        <title>draft genome sequnece of Paenibacillus filicis.</title>
        <authorList>
            <person name="Kim D.-U."/>
        </authorList>
    </citation>
    <scope>NUCLEOTIDE SEQUENCE [LARGE SCALE GENOMIC DNA]</scope>
    <source>
        <strain evidence="1 2">KACC14197</strain>
    </source>
</reference>
<dbReference type="InterPro" id="IPR032586">
    <property type="entry name" value="UxaE"/>
</dbReference>
<dbReference type="EMBL" id="JBBPCC010000012">
    <property type="protein sequence ID" value="MEK8129892.1"/>
    <property type="molecule type" value="Genomic_DNA"/>
</dbReference>
<sequence>MTGRRMDAACYAVFQEGYRDGYGADGNHLKHEEDIEYALCLGFTMLKLDCSEKLDNTVAGMASSELEERYAQIAAATR</sequence>
<protein>
    <submittedName>
        <fullName evidence="1">Tagaturonate epimerase family protein</fullName>
    </submittedName>
</protein>
<gene>
    <name evidence="1" type="ORF">WMW72_18470</name>
</gene>
<name>A0ABU9DM07_9BACL</name>
<keyword evidence="2" id="KW-1185">Reference proteome</keyword>
<dbReference type="Proteomes" id="UP001469365">
    <property type="component" value="Unassembled WGS sequence"/>
</dbReference>
<organism evidence="1 2">
    <name type="scientific">Paenibacillus filicis</name>
    <dbReference type="NCBI Taxonomy" id="669464"/>
    <lineage>
        <taxon>Bacteria</taxon>
        <taxon>Bacillati</taxon>
        <taxon>Bacillota</taxon>
        <taxon>Bacilli</taxon>
        <taxon>Bacillales</taxon>
        <taxon>Paenibacillaceae</taxon>
        <taxon>Paenibacillus</taxon>
    </lineage>
</organism>
<comment type="caution">
    <text evidence="1">The sequence shown here is derived from an EMBL/GenBank/DDBJ whole genome shotgun (WGS) entry which is preliminary data.</text>
</comment>
<evidence type="ECO:0000313" key="1">
    <source>
        <dbReference type="EMBL" id="MEK8129892.1"/>
    </source>
</evidence>
<dbReference type="Pfam" id="PF16257">
    <property type="entry name" value="UxaE"/>
    <property type="match status" value="1"/>
</dbReference>
<proteinExistence type="predicted"/>
<accession>A0ABU9DM07</accession>